<evidence type="ECO:0000313" key="3">
    <source>
        <dbReference type="EMBL" id="GER94701.1"/>
    </source>
</evidence>
<dbReference type="InterPro" id="IPR014729">
    <property type="entry name" value="Rossmann-like_a/b/a_fold"/>
</dbReference>
<sequence length="142" mass="15758">MLKRILVAFDGSSQSYQAFDFALEMSKLCPGAALEIFVVSVAQPPEPADIVEVDAIIDSATEHYEELFKKLRERAKERNLEIKTEVVVGHPADQIVKYAKDKNCDMVVLGQKGKSKIESWLLGSVSKRVATYAPCTVTIVKK</sequence>
<dbReference type="Gene3D" id="3.40.50.620">
    <property type="entry name" value="HUPs"/>
    <property type="match status" value="1"/>
</dbReference>
<evidence type="ECO:0000259" key="2">
    <source>
        <dbReference type="Pfam" id="PF00582"/>
    </source>
</evidence>
<dbReference type="AlphaFoldDB" id="A0A5J4L740"/>
<dbReference type="SUPFAM" id="SSF52402">
    <property type="entry name" value="Adenine nucleotide alpha hydrolases-like"/>
    <property type="match status" value="1"/>
</dbReference>
<evidence type="ECO:0000256" key="1">
    <source>
        <dbReference type="ARBA" id="ARBA00008791"/>
    </source>
</evidence>
<dbReference type="PANTHER" id="PTHR46268:SF6">
    <property type="entry name" value="UNIVERSAL STRESS PROTEIN UP12"/>
    <property type="match status" value="1"/>
</dbReference>
<dbReference type="InterPro" id="IPR006016">
    <property type="entry name" value="UspA"/>
</dbReference>
<organism evidence="3">
    <name type="scientific">hot springs metagenome</name>
    <dbReference type="NCBI Taxonomy" id="433727"/>
    <lineage>
        <taxon>unclassified sequences</taxon>
        <taxon>metagenomes</taxon>
        <taxon>ecological metagenomes</taxon>
    </lineage>
</organism>
<dbReference type="InterPro" id="IPR006015">
    <property type="entry name" value="Universal_stress_UspA"/>
</dbReference>
<feature type="domain" description="UspA" evidence="2">
    <location>
        <begin position="1"/>
        <end position="141"/>
    </location>
</feature>
<reference evidence="3" key="1">
    <citation type="submission" date="2019-10" db="EMBL/GenBank/DDBJ databases">
        <title>Metagenomic sequencing of thiosulfate-disproportionating enrichment culture.</title>
        <authorList>
            <person name="Umezawa K."/>
            <person name="Kojima H."/>
            <person name="Fukui M."/>
        </authorList>
    </citation>
    <scope>NUCLEOTIDE SEQUENCE</scope>
    <source>
        <strain evidence="3">45J</strain>
    </source>
</reference>
<comment type="caution">
    <text evidence="3">The sequence shown here is derived from an EMBL/GenBank/DDBJ whole genome shotgun (WGS) entry which is preliminary data.</text>
</comment>
<dbReference type="PANTHER" id="PTHR46268">
    <property type="entry name" value="STRESS RESPONSE PROTEIN NHAX"/>
    <property type="match status" value="1"/>
</dbReference>
<dbReference type="EMBL" id="BLAB01000001">
    <property type="protein sequence ID" value="GER94701.1"/>
    <property type="molecule type" value="Genomic_DNA"/>
</dbReference>
<name>A0A5J4L740_9ZZZZ</name>
<accession>A0A5J4L740</accession>
<dbReference type="Pfam" id="PF00582">
    <property type="entry name" value="Usp"/>
    <property type="match status" value="1"/>
</dbReference>
<proteinExistence type="inferred from homology"/>
<dbReference type="PRINTS" id="PR01438">
    <property type="entry name" value="UNVRSLSTRESS"/>
</dbReference>
<gene>
    <name evidence="3" type="ORF">A45J_2465</name>
</gene>
<protein>
    <submittedName>
        <fullName evidence="3">Universal stress protein</fullName>
    </submittedName>
</protein>
<dbReference type="CDD" id="cd00293">
    <property type="entry name" value="USP-like"/>
    <property type="match status" value="1"/>
</dbReference>
<comment type="similarity">
    <text evidence="1">Belongs to the universal stress protein A family.</text>
</comment>